<dbReference type="EMBL" id="ACBX02000016">
    <property type="protein sequence ID" value="EFB35069.1"/>
    <property type="molecule type" value="Genomic_DNA"/>
</dbReference>
<dbReference type="PaxDb" id="537011-PREVCOP_05203"/>
<dbReference type="Proteomes" id="UP000004477">
    <property type="component" value="Unassembled WGS sequence"/>
</dbReference>
<organism evidence="1 2">
    <name type="scientific">Segatella copri DSM 18205</name>
    <dbReference type="NCBI Taxonomy" id="537011"/>
    <lineage>
        <taxon>Bacteria</taxon>
        <taxon>Pseudomonadati</taxon>
        <taxon>Bacteroidota</taxon>
        <taxon>Bacteroidia</taxon>
        <taxon>Bacteroidales</taxon>
        <taxon>Prevotellaceae</taxon>
        <taxon>Segatella</taxon>
    </lineage>
</organism>
<name>D1PDB3_9BACT</name>
<protein>
    <submittedName>
        <fullName evidence="1">Uncharacterized protein</fullName>
    </submittedName>
</protein>
<dbReference type="AlphaFoldDB" id="D1PDB3"/>
<proteinExistence type="predicted"/>
<comment type="caution">
    <text evidence="1">The sequence shown here is derived from an EMBL/GenBank/DDBJ whole genome shotgun (WGS) entry which is preliminary data.</text>
</comment>
<evidence type="ECO:0000313" key="1">
    <source>
        <dbReference type="EMBL" id="EFB35069.1"/>
    </source>
</evidence>
<accession>D1PDB3</accession>
<keyword evidence="2" id="KW-1185">Reference proteome</keyword>
<dbReference type="HOGENOM" id="CLU_3255736_0_0_10"/>
<evidence type="ECO:0000313" key="2">
    <source>
        <dbReference type="Proteomes" id="UP000004477"/>
    </source>
</evidence>
<gene>
    <name evidence="1" type="ORF">PREVCOP_05203</name>
</gene>
<sequence>MMQRYYFLLENMYRAMIIFWFTCLLGYPRTSAPEPINAFMAL</sequence>
<reference evidence="1" key="1">
    <citation type="submission" date="2009-11" db="EMBL/GenBank/DDBJ databases">
        <authorList>
            <person name="Weinstock G."/>
            <person name="Sodergren E."/>
            <person name="Clifton S."/>
            <person name="Fulton L."/>
            <person name="Fulton B."/>
            <person name="Courtney L."/>
            <person name="Fronick C."/>
            <person name="Harrison M."/>
            <person name="Strong C."/>
            <person name="Farmer C."/>
            <person name="Delahaunty K."/>
            <person name="Markovic C."/>
            <person name="Hall O."/>
            <person name="Minx P."/>
            <person name="Tomlinson C."/>
            <person name="Mitreva M."/>
            <person name="Nelson J."/>
            <person name="Hou S."/>
            <person name="Wollam A."/>
            <person name="Pepin K.H."/>
            <person name="Johnson M."/>
            <person name="Bhonagiri V."/>
            <person name="Nash W.E."/>
            <person name="Warren W."/>
            <person name="Chinwalla A."/>
            <person name="Mardis E.R."/>
            <person name="Wilson R.K."/>
        </authorList>
    </citation>
    <scope>NUCLEOTIDE SEQUENCE [LARGE SCALE GENOMIC DNA]</scope>
    <source>
        <strain evidence="1">DSM 18205</strain>
    </source>
</reference>